<dbReference type="GO" id="GO:0006397">
    <property type="term" value="P:mRNA processing"/>
    <property type="evidence" value="ECO:0007669"/>
    <property type="project" value="UniProtKB-KW"/>
</dbReference>
<keyword evidence="2" id="KW-0862">Zinc</keyword>
<dbReference type="EMBL" id="KZ293423">
    <property type="protein sequence ID" value="PBK71697.1"/>
    <property type="molecule type" value="Genomic_DNA"/>
</dbReference>
<protein>
    <recommendedName>
        <fullName evidence="4">CCHC-type domain-containing protein</fullName>
    </recommendedName>
</protein>
<dbReference type="Gene3D" id="4.10.60.10">
    <property type="entry name" value="Zinc finger, CCHC-type"/>
    <property type="match status" value="1"/>
</dbReference>
<keyword evidence="2" id="KW-0479">Metal-binding</keyword>
<keyword evidence="2" id="KW-0863">Zinc-finger</keyword>
<dbReference type="Proteomes" id="UP000218334">
    <property type="component" value="Unassembled WGS sequence"/>
</dbReference>
<name>A0A2H3C4G5_9AGAR</name>
<reference evidence="6" key="1">
    <citation type="journal article" date="2017" name="Nat. Ecol. Evol.">
        <title>Genome expansion and lineage-specific genetic innovations in the forest pathogenic fungi Armillaria.</title>
        <authorList>
            <person name="Sipos G."/>
            <person name="Prasanna A.N."/>
            <person name="Walter M.C."/>
            <person name="O'Connor E."/>
            <person name="Balint B."/>
            <person name="Krizsan K."/>
            <person name="Kiss B."/>
            <person name="Hess J."/>
            <person name="Varga T."/>
            <person name="Slot J."/>
            <person name="Riley R."/>
            <person name="Boka B."/>
            <person name="Rigling D."/>
            <person name="Barry K."/>
            <person name="Lee J."/>
            <person name="Mihaltcheva S."/>
            <person name="LaButti K."/>
            <person name="Lipzen A."/>
            <person name="Waldron R."/>
            <person name="Moloney N.M."/>
            <person name="Sperisen C."/>
            <person name="Kredics L."/>
            <person name="Vagvoelgyi C."/>
            <person name="Patrignani A."/>
            <person name="Fitzpatrick D."/>
            <person name="Nagy I."/>
            <person name="Doyle S."/>
            <person name="Anderson J.B."/>
            <person name="Grigoriev I.V."/>
            <person name="Gueldener U."/>
            <person name="Muensterkoetter M."/>
            <person name="Nagy L.G."/>
        </authorList>
    </citation>
    <scope>NUCLEOTIDE SEQUENCE [LARGE SCALE GENOMIC DNA]</scope>
    <source>
        <strain evidence="6">28-4</strain>
    </source>
</reference>
<dbReference type="GO" id="GO:0008270">
    <property type="term" value="F:zinc ion binding"/>
    <property type="evidence" value="ECO:0007669"/>
    <property type="project" value="UniProtKB-KW"/>
</dbReference>
<feature type="region of interest" description="Disordered" evidence="3">
    <location>
        <begin position="110"/>
        <end position="151"/>
    </location>
</feature>
<evidence type="ECO:0000256" key="1">
    <source>
        <dbReference type="ARBA" id="ARBA00022664"/>
    </source>
</evidence>
<accession>A0A2H3C4G5</accession>
<evidence type="ECO:0000313" key="6">
    <source>
        <dbReference type="Proteomes" id="UP000218334"/>
    </source>
</evidence>
<sequence>MYFEVFTLYFQLPSQTVPFAASLFDGTAKDWWVHKRQEFWTDNRSATVYFQELEKEAKLAQQQDGIDEWGHMVRAVHLGIPESYSKAIAFTGFNIPVTYPEWKARVLTIHDSRPPNKGNSNTATSHNKTGGVTSSPLVKPTSNAAPHDTASRKWTTYTRQGEPMDISVLRREGKCFRCKKKGHLSKDCPDKKEYKDIHSIYMAEQVKTEEKEESKIEEDLSATSVLHTLHSMIPPAFNISSTTSKPVLESTNQYATLSVESINDDNDEALKGSTNGLPARAQAKAVKPAGHGAESLIDVPDIGTNCFTREPGPNSPPEEAAPQEEKTARIPKDDKKMEVSSTFALQTRATPGPRVGIKMWPPTSEGTGETGNSTFAVQAQPDTFPMNGPSTRSGVCNSTLIPKGWDEDIVGICERVRAIWHSGMMSKILIG</sequence>
<gene>
    <name evidence="5" type="ORF">ARMSODRAFT_973298</name>
</gene>
<dbReference type="GO" id="GO:0003676">
    <property type="term" value="F:nucleic acid binding"/>
    <property type="evidence" value="ECO:0007669"/>
    <property type="project" value="InterPro"/>
</dbReference>
<dbReference type="SUPFAM" id="SSF57756">
    <property type="entry name" value="Retrovirus zinc finger-like domains"/>
    <property type="match status" value="1"/>
</dbReference>
<evidence type="ECO:0000256" key="3">
    <source>
        <dbReference type="SAM" id="MobiDB-lite"/>
    </source>
</evidence>
<dbReference type="Pfam" id="PF00098">
    <property type="entry name" value="zf-CCHC"/>
    <property type="match status" value="1"/>
</dbReference>
<feature type="compositionally biased region" description="Polar residues" evidence="3">
    <location>
        <begin position="117"/>
        <end position="144"/>
    </location>
</feature>
<organism evidence="5 6">
    <name type="scientific">Armillaria solidipes</name>
    <dbReference type="NCBI Taxonomy" id="1076256"/>
    <lineage>
        <taxon>Eukaryota</taxon>
        <taxon>Fungi</taxon>
        <taxon>Dikarya</taxon>
        <taxon>Basidiomycota</taxon>
        <taxon>Agaricomycotina</taxon>
        <taxon>Agaricomycetes</taxon>
        <taxon>Agaricomycetidae</taxon>
        <taxon>Agaricales</taxon>
        <taxon>Marasmiineae</taxon>
        <taxon>Physalacriaceae</taxon>
        <taxon>Armillaria</taxon>
    </lineage>
</organism>
<evidence type="ECO:0000256" key="2">
    <source>
        <dbReference type="PROSITE-ProRule" id="PRU00047"/>
    </source>
</evidence>
<feature type="compositionally biased region" description="Basic and acidic residues" evidence="3">
    <location>
        <begin position="323"/>
        <end position="338"/>
    </location>
</feature>
<dbReference type="AlphaFoldDB" id="A0A2H3C4G5"/>
<dbReference type="InterPro" id="IPR001878">
    <property type="entry name" value="Znf_CCHC"/>
</dbReference>
<proteinExistence type="predicted"/>
<keyword evidence="1" id="KW-0507">mRNA processing</keyword>
<feature type="domain" description="CCHC-type" evidence="4">
    <location>
        <begin position="174"/>
        <end position="190"/>
    </location>
</feature>
<evidence type="ECO:0000259" key="4">
    <source>
        <dbReference type="PROSITE" id="PS50158"/>
    </source>
</evidence>
<dbReference type="SMART" id="SM00343">
    <property type="entry name" value="ZnF_C2HC"/>
    <property type="match status" value="1"/>
</dbReference>
<evidence type="ECO:0000313" key="5">
    <source>
        <dbReference type="EMBL" id="PBK71697.1"/>
    </source>
</evidence>
<dbReference type="PROSITE" id="PS50158">
    <property type="entry name" value="ZF_CCHC"/>
    <property type="match status" value="1"/>
</dbReference>
<feature type="region of interest" description="Disordered" evidence="3">
    <location>
        <begin position="305"/>
        <end position="338"/>
    </location>
</feature>
<dbReference type="InterPro" id="IPR036875">
    <property type="entry name" value="Znf_CCHC_sf"/>
</dbReference>
<keyword evidence="6" id="KW-1185">Reference proteome</keyword>